<comment type="similarity">
    <text evidence="2">Belongs to the EamA transporter family.</text>
</comment>
<feature type="transmembrane region" description="Helical" evidence="6">
    <location>
        <begin position="215"/>
        <end position="236"/>
    </location>
</feature>
<feature type="transmembrane region" description="Helical" evidence="6">
    <location>
        <begin position="183"/>
        <end position="203"/>
    </location>
</feature>
<feature type="transmembrane region" description="Helical" evidence="6">
    <location>
        <begin position="248"/>
        <end position="269"/>
    </location>
</feature>
<evidence type="ECO:0000256" key="4">
    <source>
        <dbReference type="ARBA" id="ARBA00022989"/>
    </source>
</evidence>
<dbReference type="PANTHER" id="PTHR32322:SF2">
    <property type="entry name" value="EAMA DOMAIN-CONTAINING PROTEIN"/>
    <property type="match status" value="1"/>
</dbReference>
<evidence type="ECO:0000313" key="8">
    <source>
        <dbReference type="EMBL" id="MFC5451384.1"/>
    </source>
</evidence>
<feature type="transmembrane region" description="Helical" evidence="6">
    <location>
        <begin position="150"/>
        <end position="171"/>
    </location>
</feature>
<dbReference type="InterPro" id="IPR000620">
    <property type="entry name" value="EamA_dom"/>
</dbReference>
<dbReference type="EMBL" id="JBHSMJ010000032">
    <property type="protein sequence ID" value="MFC5451384.1"/>
    <property type="molecule type" value="Genomic_DNA"/>
</dbReference>
<keyword evidence="3 6" id="KW-0812">Transmembrane</keyword>
<evidence type="ECO:0000313" key="9">
    <source>
        <dbReference type="Proteomes" id="UP001596044"/>
    </source>
</evidence>
<feature type="transmembrane region" description="Helical" evidence="6">
    <location>
        <begin position="68"/>
        <end position="89"/>
    </location>
</feature>
<proteinExistence type="inferred from homology"/>
<feature type="domain" description="EamA" evidence="7">
    <location>
        <begin position="154"/>
        <end position="289"/>
    </location>
</feature>
<keyword evidence="4 6" id="KW-1133">Transmembrane helix</keyword>
<feature type="transmembrane region" description="Helical" evidence="6">
    <location>
        <begin position="33"/>
        <end position="52"/>
    </location>
</feature>
<keyword evidence="9" id="KW-1185">Reference proteome</keyword>
<evidence type="ECO:0000256" key="2">
    <source>
        <dbReference type="ARBA" id="ARBA00007362"/>
    </source>
</evidence>
<dbReference type="RefSeq" id="WP_270880173.1">
    <property type="nucleotide sequence ID" value="NZ_JAQFVF010000030.1"/>
</dbReference>
<gene>
    <name evidence="8" type="ORF">ACFPOG_24405</name>
</gene>
<dbReference type="Proteomes" id="UP001596044">
    <property type="component" value="Unassembled WGS sequence"/>
</dbReference>
<dbReference type="SUPFAM" id="SSF103481">
    <property type="entry name" value="Multidrug resistance efflux transporter EmrE"/>
    <property type="match status" value="2"/>
</dbReference>
<dbReference type="InterPro" id="IPR050638">
    <property type="entry name" value="AA-Vitamin_Transporters"/>
</dbReference>
<sequence length="302" mass="32512">MRPKTWFMLLSFSIFTGATFNLAKYTVNYFTPYSAAAWRFGIAAVIMIIFVLGKEKANNKAALVQNGWMYAVLGFIGIFGFNALFFMGMRETSPVNGALIMATNPLITTLLSAIVLKTPMTKRQGLGIGCSLAGVILVLTQGSWYMVSRLAFSIGDIGILLGNFCWALYGVWGRRFLRQSSSLQTTSFTMVIGAIILILFAVVTPNQHQVAAAPLAAWGAIVFMAVFTTVLGYLFWNEGMKEIGAAKTSVFFNLVPVVTMLITALSGAAISTVQIIGAALVILGVALSSGLQLTRKVRSVGV</sequence>
<evidence type="ECO:0000259" key="7">
    <source>
        <dbReference type="Pfam" id="PF00892"/>
    </source>
</evidence>
<evidence type="ECO:0000256" key="5">
    <source>
        <dbReference type="ARBA" id="ARBA00023136"/>
    </source>
</evidence>
<feature type="transmembrane region" description="Helical" evidence="6">
    <location>
        <begin position="95"/>
        <end position="116"/>
    </location>
</feature>
<feature type="transmembrane region" description="Helical" evidence="6">
    <location>
        <begin position="275"/>
        <end position="294"/>
    </location>
</feature>
<dbReference type="Pfam" id="PF00892">
    <property type="entry name" value="EamA"/>
    <property type="match status" value="2"/>
</dbReference>
<evidence type="ECO:0000256" key="6">
    <source>
        <dbReference type="SAM" id="Phobius"/>
    </source>
</evidence>
<dbReference type="InterPro" id="IPR037185">
    <property type="entry name" value="EmrE-like"/>
</dbReference>
<accession>A0ABW0KDR7</accession>
<evidence type="ECO:0000256" key="3">
    <source>
        <dbReference type="ARBA" id="ARBA00022692"/>
    </source>
</evidence>
<protein>
    <submittedName>
        <fullName evidence="8">DMT family transporter</fullName>
    </submittedName>
</protein>
<name>A0ABW0KDR7_9BACL</name>
<comment type="subcellular location">
    <subcellularLocation>
        <location evidence="1">Endomembrane system</location>
        <topology evidence="1">Multi-pass membrane protein</topology>
    </subcellularLocation>
</comment>
<comment type="caution">
    <text evidence="8">The sequence shown here is derived from an EMBL/GenBank/DDBJ whole genome shotgun (WGS) entry which is preliminary data.</text>
</comment>
<feature type="domain" description="EamA" evidence="7">
    <location>
        <begin position="7"/>
        <end position="139"/>
    </location>
</feature>
<feature type="transmembrane region" description="Helical" evidence="6">
    <location>
        <begin position="125"/>
        <end position="144"/>
    </location>
</feature>
<keyword evidence="5 6" id="KW-0472">Membrane</keyword>
<evidence type="ECO:0000256" key="1">
    <source>
        <dbReference type="ARBA" id="ARBA00004127"/>
    </source>
</evidence>
<dbReference type="PANTHER" id="PTHR32322">
    <property type="entry name" value="INNER MEMBRANE TRANSPORTER"/>
    <property type="match status" value="1"/>
</dbReference>
<reference evidence="9" key="1">
    <citation type="journal article" date="2019" name="Int. J. Syst. Evol. Microbiol.">
        <title>The Global Catalogue of Microorganisms (GCM) 10K type strain sequencing project: providing services to taxonomists for standard genome sequencing and annotation.</title>
        <authorList>
            <consortium name="The Broad Institute Genomics Platform"/>
            <consortium name="The Broad Institute Genome Sequencing Center for Infectious Disease"/>
            <person name="Wu L."/>
            <person name="Ma J."/>
        </authorList>
    </citation>
    <scope>NUCLEOTIDE SEQUENCE [LARGE SCALE GENOMIC DNA]</scope>
    <source>
        <strain evidence="9">KACC 11904</strain>
    </source>
</reference>
<organism evidence="8 9">
    <name type="scientific">Paenibacillus aestuarii</name>
    <dbReference type="NCBI Taxonomy" id="516965"/>
    <lineage>
        <taxon>Bacteria</taxon>
        <taxon>Bacillati</taxon>
        <taxon>Bacillota</taxon>
        <taxon>Bacilli</taxon>
        <taxon>Bacillales</taxon>
        <taxon>Paenibacillaceae</taxon>
        <taxon>Paenibacillus</taxon>
    </lineage>
</organism>